<accession>A0ABY7ADE4</accession>
<dbReference type="PROSITE" id="PS51689">
    <property type="entry name" value="SAM_RNA_A_N6_MT"/>
    <property type="match status" value="1"/>
</dbReference>
<evidence type="ECO:0000256" key="7">
    <source>
        <dbReference type="HAMAP-Rule" id="MF_00607"/>
    </source>
</evidence>
<feature type="binding site" evidence="7 8">
    <location>
        <position position="101"/>
    </location>
    <ligand>
        <name>S-adenosyl-L-methionine</name>
        <dbReference type="ChEBI" id="CHEBI:59789"/>
    </ligand>
</feature>
<dbReference type="PANTHER" id="PTHR11727:SF7">
    <property type="entry name" value="DIMETHYLADENOSINE TRANSFERASE-RELATED"/>
    <property type="match status" value="1"/>
</dbReference>
<organism evidence="10 11">
    <name type="scientific">Lacrimispora xylanolytica</name>
    <dbReference type="NCBI Taxonomy" id="29375"/>
    <lineage>
        <taxon>Bacteria</taxon>
        <taxon>Bacillati</taxon>
        <taxon>Bacillota</taxon>
        <taxon>Clostridia</taxon>
        <taxon>Lachnospirales</taxon>
        <taxon>Lachnospiraceae</taxon>
        <taxon>Lacrimispora</taxon>
    </lineage>
</organism>
<keyword evidence="5 7" id="KW-0949">S-adenosyl-L-methionine</keyword>
<feature type="binding site" evidence="7 8">
    <location>
        <position position="55"/>
    </location>
    <ligand>
        <name>S-adenosyl-L-methionine</name>
        <dbReference type="ChEBI" id="CHEBI:59789"/>
    </ligand>
</feature>
<feature type="binding site" evidence="7 8">
    <location>
        <position position="30"/>
    </location>
    <ligand>
        <name>S-adenosyl-L-methionine</name>
        <dbReference type="ChEBI" id="CHEBI:59789"/>
    </ligand>
</feature>
<dbReference type="InterPro" id="IPR020598">
    <property type="entry name" value="rRNA_Ade_methylase_Trfase_N"/>
</dbReference>
<evidence type="ECO:0000259" key="9">
    <source>
        <dbReference type="SMART" id="SM00650"/>
    </source>
</evidence>
<dbReference type="HAMAP" id="MF_00607">
    <property type="entry name" value="16SrRNA_methyltr_A"/>
    <property type="match status" value="1"/>
</dbReference>
<comment type="function">
    <text evidence="7">Specifically dimethylates two adjacent adenosines (A1518 and A1519) in the loop of a conserved hairpin near the 3'-end of 16S rRNA in the 30S particle. May play a critical role in biogenesis of 30S subunits.</text>
</comment>
<dbReference type="Proteomes" id="UP001163115">
    <property type="component" value="Chromosome"/>
</dbReference>
<keyword evidence="4 7" id="KW-0808">Transferase</keyword>
<dbReference type="Gene3D" id="1.10.8.100">
    <property type="entry name" value="Ribosomal RNA adenine dimethylase-like, domain 2"/>
    <property type="match status" value="1"/>
</dbReference>
<dbReference type="PROSITE" id="PS01131">
    <property type="entry name" value="RRNA_A_DIMETH"/>
    <property type="match status" value="1"/>
</dbReference>
<dbReference type="InterPro" id="IPR029063">
    <property type="entry name" value="SAM-dependent_MTases_sf"/>
</dbReference>
<dbReference type="PANTHER" id="PTHR11727">
    <property type="entry name" value="DIMETHYLADENOSINE TRANSFERASE"/>
    <property type="match status" value="1"/>
</dbReference>
<gene>
    <name evidence="7 10" type="primary">rsmA</name>
    <name evidence="7" type="synonym">ksgA</name>
    <name evidence="10" type="ORF">OW255_20120</name>
</gene>
<feature type="binding site" evidence="7 8">
    <location>
        <position position="28"/>
    </location>
    <ligand>
        <name>S-adenosyl-L-methionine</name>
        <dbReference type="ChEBI" id="CHEBI:59789"/>
    </ligand>
</feature>
<evidence type="ECO:0000313" key="10">
    <source>
        <dbReference type="EMBL" id="WAJ23823.1"/>
    </source>
</evidence>
<dbReference type="CDD" id="cd02440">
    <property type="entry name" value="AdoMet_MTases"/>
    <property type="match status" value="1"/>
</dbReference>
<keyword evidence="1 7" id="KW-0963">Cytoplasm</keyword>
<evidence type="ECO:0000256" key="6">
    <source>
        <dbReference type="ARBA" id="ARBA00022884"/>
    </source>
</evidence>
<evidence type="ECO:0000256" key="3">
    <source>
        <dbReference type="ARBA" id="ARBA00022603"/>
    </source>
</evidence>
<keyword evidence="2 7" id="KW-0698">rRNA processing</keyword>
<sequence length="290" mass="32149">MATLGNPQKTIEIIQKYEFMFQKKFGQNFLIDTHVLDKIILAAGVTKEDCVLEIGPGIGTMTQYLAENAGHVVAVEIDSNLIPILKETLADYDNVTVIHDDILKVDINKIAQDYNGGRPIKVVANLPYYITTPIIMGLFEGGVPIDNITVMVQKEVADRMQVGPGSKDYGALSLAVQYYAEPYIVANVPPNCFMPRPGVGSAVIRLTRHKTSPVEVMEPDLMFRLIRASFNQRRKTLQNGLNNSPEVSFTKEQIIEAIEQMGLSPSVRGETLTLKEFAGLSNCFTQMKQI</sequence>
<keyword evidence="11" id="KW-1185">Reference proteome</keyword>
<evidence type="ECO:0000256" key="2">
    <source>
        <dbReference type="ARBA" id="ARBA00022552"/>
    </source>
</evidence>
<dbReference type="InterPro" id="IPR001737">
    <property type="entry name" value="KsgA/Erm"/>
</dbReference>
<evidence type="ECO:0000256" key="5">
    <source>
        <dbReference type="ARBA" id="ARBA00022691"/>
    </source>
</evidence>
<dbReference type="Gene3D" id="3.40.50.150">
    <property type="entry name" value="Vaccinia Virus protein VP39"/>
    <property type="match status" value="1"/>
</dbReference>
<evidence type="ECO:0000256" key="1">
    <source>
        <dbReference type="ARBA" id="ARBA00022490"/>
    </source>
</evidence>
<name>A0ABY7ADE4_9FIRM</name>
<feature type="binding site" evidence="7 8">
    <location>
        <position position="125"/>
    </location>
    <ligand>
        <name>S-adenosyl-L-methionine</name>
        <dbReference type="ChEBI" id="CHEBI:59789"/>
    </ligand>
</feature>
<dbReference type="SMART" id="SM00650">
    <property type="entry name" value="rADc"/>
    <property type="match status" value="1"/>
</dbReference>
<comment type="catalytic activity">
    <reaction evidence="7">
        <text>adenosine(1518)/adenosine(1519) in 16S rRNA + 4 S-adenosyl-L-methionine = N(6)-dimethyladenosine(1518)/N(6)-dimethyladenosine(1519) in 16S rRNA + 4 S-adenosyl-L-homocysteine + 4 H(+)</text>
        <dbReference type="Rhea" id="RHEA:19609"/>
        <dbReference type="Rhea" id="RHEA-COMP:10232"/>
        <dbReference type="Rhea" id="RHEA-COMP:10233"/>
        <dbReference type="ChEBI" id="CHEBI:15378"/>
        <dbReference type="ChEBI" id="CHEBI:57856"/>
        <dbReference type="ChEBI" id="CHEBI:59789"/>
        <dbReference type="ChEBI" id="CHEBI:74411"/>
        <dbReference type="ChEBI" id="CHEBI:74493"/>
        <dbReference type="EC" id="2.1.1.182"/>
    </reaction>
</comment>
<keyword evidence="6 7" id="KW-0694">RNA-binding</keyword>
<feature type="binding site" evidence="7 8">
    <location>
        <position position="76"/>
    </location>
    <ligand>
        <name>S-adenosyl-L-methionine</name>
        <dbReference type="ChEBI" id="CHEBI:59789"/>
    </ligand>
</feature>
<dbReference type="InterPro" id="IPR023165">
    <property type="entry name" value="rRNA_Ade_diMease-like_C"/>
</dbReference>
<feature type="domain" description="Ribosomal RNA adenine methylase transferase N-terminal" evidence="9">
    <location>
        <begin position="35"/>
        <end position="210"/>
    </location>
</feature>
<comment type="similarity">
    <text evidence="7">Belongs to the class I-like SAM-binding methyltransferase superfamily. rRNA adenine N(6)-methyltransferase family. RsmA subfamily.</text>
</comment>
<dbReference type="Pfam" id="PF00398">
    <property type="entry name" value="RrnaAD"/>
    <property type="match status" value="1"/>
</dbReference>
<protein>
    <recommendedName>
        <fullName evidence="7">Ribosomal RNA small subunit methyltransferase A</fullName>
        <ecNumber evidence="7">2.1.1.182</ecNumber>
    </recommendedName>
    <alternativeName>
        <fullName evidence="7">16S rRNA (adenine(1518)-N(6)/adenine(1519)-N(6))-dimethyltransferase</fullName>
    </alternativeName>
    <alternativeName>
        <fullName evidence="7">16S rRNA dimethyladenosine transferase</fullName>
    </alternativeName>
    <alternativeName>
        <fullName evidence="7">16S rRNA dimethylase</fullName>
    </alternativeName>
    <alternativeName>
        <fullName evidence="7">S-adenosylmethionine-6-N', N'-adenosyl(rRNA) dimethyltransferase</fullName>
    </alternativeName>
</protein>
<reference evidence="10" key="1">
    <citation type="submission" date="2022-11" db="EMBL/GenBank/DDBJ databases">
        <title>Lacrimispora xylanolytica sy1, complete genome.</title>
        <authorList>
            <person name="Choi S."/>
        </authorList>
    </citation>
    <scope>NUCLEOTIDE SEQUENCE</scope>
    <source>
        <strain evidence="10">Sy1</strain>
    </source>
</reference>
<dbReference type="RefSeq" id="WP_024838022.1">
    <property type="nucleotide sequence ID" value="NZ_CP113524.1"/>
</dbReference>
<dbReference type="EC" id="2.1.1.182" evidence="7"/>
<dbReference type="InterPro" id="IPR011530">
    <property type="entry name" value="rRNA_adenine_dimethylase"/>
</dbReference>
<proteinExistence type="inferred from homology"/>
<evidence type="ECO:0000256" key="8">
    <source>
        <dbReference type="PROSITE-ProRule" id="PRU01026"/>
    </source>
</evidence>
<dbReference type="NCBIfam" id="TIGR00755">
    <property type="entry name" value="ksgA"/>
    <property type="match status" value="1"/>
</dbReference>
<comment type="subcellular location">
    <subcellularLocation>
        <location evidence="7">Cytoplasm</location>
    </subcellularLocation>
</comment>
<evidence type="ECO:0000256" key="4">
    <source>
        <dbReference type="ARBA" id="ARBA00022679"/>
    </source>
</evidence>
<dbReference type="GO" id="GO:0052908">
    <property type="term" value="F:16S rRNA (adenine(1518)-N(6)/adenine(1519)-N(6))-dimethyltransferase activity"/>
    <property type="evidence" value="ECO:0007669"/>
    <property type="project" value="UniProtKB-EC"/>
</dbReference>
<evidence type="ECO:0000313" key="11">
    <source>
        <dbReference type="Proteomes" id="UP001163115"/>
    </source>
</evidence>
<dbReference type="EMBL" id="CP113524">
    <property type="protein sequence ID" value="WAJ23823.1"/>
    <property type="molecule type" value="Genomic_DNA"/>
</dbReference>
<keyword evidence="3 7" id="KW-0489">Methyltransferase</keyword>
<dbReference type="InterPro" id="IPR020596">
    <property type="entry name" value="rRNA_Ade_Mease_Trfase_CS"/>
</dbReference>
<dbReference type="SUPFAM" id="SSF53335">
    <property type="entry name" value="S-adenosyl-L-methionine-dependent methyltransferases"/>
    <property type="match status" value="1"/>
</dbReference>